<name>A0AAJ6VWI5_9ACAR</name>
<dbReference type="InterPro" id="IPR048937">
    <property type="entry name" value="ATPD_C_metazoa"/>
</dbReference>
<keyword evidence="6" id="KW-0809">Transit peptide</keyword>
<dbReference type="Pfam" id="PF02823">
    <property type="entry name" value="ATP-synt_DE_N"/>
    <property type="match status" value="1"/>
</dbReference>
<dbReference type="SUPFAM" id="SSF46604">
    <property type="entry name" value="Epsilon subunit of F1F0-ATP synthase C-terminal domain"/>
    <property type="match status" value="1"/>
</dbReference>
<dbReference type="KEGG" id="goe:100898593"/>
<evidence type="ECO:0000256" key="8">
    <source>
        <dbReference type="ARBA" id="ARBA00023065"/>
    </source>
</evidence>
<sequence>MFALRMSSAVGRQLARVSARGFADAPTGMAFTLASPSNLYFHGADVRQVDVPSYSGNFGILPNHVSTSAVIKPGVVVVYPKEGDLQRFFVSAGTITVNEDSSVQVIAEQAIAVDQLDGSLVGAGLAKAQQQLASASTETAKAEAQILIEVHEAMQKAIDGVI</sequence>
<comment type="subunit">
    <text evidence="16">Component of the ATP synthase complex composed at least of ATP5F1A/subunit alpha, ATP5F1B/subunit beta, ATP5MC1/subunit c (homooctomer), MT-ATP6/subunit a, MT-ATP8/subunit 8, ATP5ME/subunit e, ATP5MF/subunit f, ATP5MG/subunit g, ATP5MK/subunit k, ATP5MJ/subunit j, ATP5F1C/subunit gamma, ATP5F1D/subunit delta, ATP5F1E/subunit epsilon, ATP5PF/subunit F6, ATP5PB/subunit b, ATP5PD/subunit d, ATP5PO/subunit OSCP. ATP synthase complex consists of a soluble F(1) head domain (subunits alpha(3) and beta(3)) - the catalytic core - and a membrane F(0) domain - the membrane proton channel (subunits c, a, 8, e, f, g, k and j). These two domains are linked by a central stalk (subunits gamma, delta, and epsilon) rotating inside the F1 region and a stationary peripheral stalk (subunits F6, b, d, and OSCP). Component of a complex composed at least by ATPIF1, ATP5F1A, ATP5F1B, ATP5F1C AND ATP5F1E.</text>
</comment>
<evidence type="ECO:0000256" key="2">
    <source>
        <dbReference type="ARBA" id="ARBA00005712"/>
    </source>
</evidence>
<evidence type="ECO:0000313" key="20">
    <source>
        <dbReference type="Proteomes" id="UP000694867"/>
    </source>
</evidence>
<dbReference type="InterPro" id="IPR020546">
    <property type="entry name" value="ATP_synth_F1_dsu/esu_N"/>
</dbReference>
<dbReference type="FunFam" id="1.20.5.440:FF:000002">
    <property type="entry name" value="ATP synthase subunit delta, mitochondrial"/>
    <property type="match status" value="1"/>
</dbReference>
<dbReference type="PANTHER" id="PTHR13822:SF7">
    <property type="entry name" value="ATP SYNTHASE SUBUNIT DELTA, MITOCHONDRIAL"/>
    <property type="match status" value="1"/>
</dbReference>
<organism evidence="20 21">
    <name type="scientific">Galendromus occidentalis</name>
    <name type="common">western predatory mite</name>
    <dbReference type="NCBI Taxonomy" id="34638"/>
    <lineage>
        <taxon>Eukaryota</taxon>
        <taxon>Metazoa</taxon>
        <taxon>Ecdysozoa</taxon>
        <taxon>Arthropoda</taxon>
        <taxon>Chelicerata</taxon>
        <taxon>Arachnida</taxon>
        <taxon>Acari</taxon>
        <taxon>Parasitiformes</taxon>
        <taxon>Mesostigmata</taxon>
        <taxon>Gamasina</taxon>
        <taxon>Phytoseioidea</taxon>
        <taxon>Phytoseiidae</taxon>
        <taxon>Typhlodrominae</taxon>
        <taxon>Galendromus</taxon>
    </lineage>
</organism>
<comment type="subcellular location">
    <subcellularLocation>
        <location evidence="1">Mitochondrion inner membrane</location>
    </subcellularLocation>
</comment>
<proteinExistence type="inferred from homology"/>
<evidence type="ECO:0000256" key="12">
    <source>
        <dbReference type="ARBA" id="ARBA00023310"/>
    </source>
</evidence>
<evidence type="ECO:0000256" key="9">
    <source>
        <dbReference type="ARBA" id="ARBA00023128"/>
    </source>
</evidence>
<dbReference type="Gene3D" id="1.20.5.440">
    <property type="entry name" value="ATP synthase delta/epsilon subunit, C-terminal domain"/>
    <property type="match status" value="1"/>
</dbReference>
<dbReference type="InterPro" id="IPR036794">
    <property type="entry name" value="ATP_F1_dsu/esu_C_sf"/>
</dbReference>
<dbReference type="NCBIfam" id="TIGR01216">
    <property type="entry name" value="ATP_synt_epsi"/>
    <property type="match status" value="1"/>
</dbReference>
<comment type="function">
    <text evidence="15">Subunit delta, of the mitochondrial membrane ATP synthase complex (F(1)F(0) ATP synthase or Complex V) that produces ATP from ADP in the presence of a proton gradient across the membrane which is generated by electron transport complexes of the respiratory chain. ATP synthase complex consist of a soluble F(1) head domain - the catalytic core - and a membrane F(1) domain - the membrane proton channel. These two domains are linked by a central stalk rotating inside the F(1) region and a stationary peripheral stalk. During catalysis, ATP synthesis in the catalytic domain of F(1) is coupled via a rotary mechanism of the central stalk subunits to proton translocation. In vivo, can only synthesize ATP although its ATP hydrolase activity can be activated artificially in vitro. With the central stalk subunit gamma, is essential for the biogenesis of F(1) catalytic part of the ATP synthase complex namely in the formation of F1 assembly intermediate.</text>
</comment>
<dbReference type="GO" id="GO:0005743">
    <property type="term" value="C:mitochondrial inner membrane"/>
    <property type="evidence" value="ECO:0007669"/>
    <property type="project" value="UniProtKB-SubCell"/>
</dbReference>
<dbReference type="RefSeq" id="XP_003740291.1">
    <property type="nucleotide sequence ID" value="XM_003740243.2"/>
</dbReference>
<evidence type="ECO:0000256" key="5">
    <source>
        <dbReference type="ARBA" id="ARBA00022792"/>
    </source>
</evidence>
<evidence type="ECO:0000256" key="16">
    <source>
        <dbReference type="ARBA" id="ARBA00062932"/>
    </source>
</evidence>
<evidence type="ECO:0000256" key="3">
    <source>
        <dbReference type="ARBA" id="ARBA00022448"/>
    </source>
</evidence>
<keyword evidence="20" id="KW-1185">Reference proteome</keyword>
<dbReference type="Gene3D" id="2.60.15.10">
    <property type="entry name" value="F0F1 ATP synthase delta/epsilon subunit, N-terminal"/>
    <property type="match status" value="1"/>
</dbReference>
<protein>
    <recommendedName>
        <fullName evidence="17">ATP synthase F(1) complex subunit delta, mitochondrial</fullName>
    </recommendedName>
    <alternativeName>
        <fullName evidence="14">ATP synthase F1 subunit delta</fullName>
    </alternativeName>
    <alternativeName>
        <fullName evidence="13">F-ATPase delta subunit</fullName>
    </alternativeName>
</protein>
<evidence type="ECO:0000256" key="6">
    <source>
        <dbReference type="ARBA" id="ARBA00022946"/>
    </source>
</evidence>
<dbReference type="FunFam" id="2.60.15.10:FF:000004">
    <property type="entry name" value="ATP synthase subunit delta, mitochondrial"/>
    <property type="match status" value="1"/>
</dbReference>
<evidence type="ECO:0000313" key="21">
    <source>
        <dbReference type="RefSeq" id="XP_003740291.1"/>
    </source>
</evidence>
<dbReference type="SUPFAM" id="SSF51344">
    <property type="entry name" value="Epsilon subunit of F1F0-ATP synthase N-terminal domain"/>
    <property type="match status" value="1"/>
</dbReference>
<keyword evidence="4" id="KW-0375">Hydrogen ion transport</keyword>
<evidence type="ECO:0000259" key="19">
    <source>
        <dbReference type="Pfam" id="PF21335"/>
    </source>
</evidence>
<evidence type="ECO:0000256" key="1">
    <source>
        <dbReference type="ARBA" id="ARBA00004273"/>
    </source>
</evidence>
<dbReference type="InterPro" id="IPR001469">
    <property type="entry name" value="ATP_synth_F1_dsu/esu"/>
</dbReference>
<keyword evidence="11" id="KW-0139">CF(1)</keyword>
<dbReference type="CDD" id="cd12152">
    <property type="entry name" value="F1-ATPase_delta"/>
    <property type="match status" value="1"/>
</dbReference>
<keyword evidence="9" id="KW-0496">Mitochondrion</keyword>
<keyword evidence="3" id="KW-0813">Transport</keyword>
<dbReference type="HAMAP" id="MF_00530">
    <property type="entry name" value="ATP_synth_epsil_bac"/>
    <property type="match status" value="1"/>
</dbReference>
<keyword evidence="5" id="KW-0999">Mitochondrion inner membrane</keyword>
<evidence type="ECO:0000256" key="4">
    <source>
        <dbReference type="ARBA" id="ARBA00022781"/>
    </source>
</evidence>
<dbReference type="PANTHER" id="PTHR13822">
    <property type="entry name" value="ATP SYNTHASE DELTA/EPSILON CHAIN"/>
    <property type="match status" value="1"/>
</dbReference>
<dbReference type="GO" id="GO:0045259">
    <property type="term" value="C:proton-transporting ATP synthase complex"/>
    <property type="evidence" value="ECO:0007669"/>
    <property type="project" value="UniProtKB-KW"/>
</dbReference>
<evidence type="ECO:0000256" key="7">
    <source>
        <dbReference type="ARBA" id="ARBA00022990"/>
    </source>
</evidence>
<dbReference type="GeneID" id="100898593"/>
<feature type="domain" description="ATP synthase F1 complex delta/epsilon subunit N-terminal" evidence="18">
    <location>
        <begin position="30"/>
        <end position="110"/>
    </location>
</feature>
<dbReference type="Pfam" id="PF21335">
    <property type="entry name" value="ATPD_C_metazoa"/>
    <property type="match status" value="1"/>
</dbReference>
<comment type="similarity">
    <text evidence="2">Belongs to the ATPase epsilon chain family.</text>
</comment>
<accession>A0AAJ6VWI5</accession>
<evidence type="ECO:0000256" key="14">
    <source>
        <dbReference type="ARBA" id="ARBA00032372"/>
    </source>
</evidence>
<evidence type="ECO:0000256" key="13">
    <source>
        <dbReference type="ARBA" id="ARBA00031669"/>
    </source>
</evidence>
<keyword evidence="10" id="KW-0472">Membrane</keyword>
<gene>
    <name evidence="21" type="primary">LOC100898593</name>
</gene>
<keyword evidence="7" id="KW-0007">Acetylation</keyword>
<dbReference type="CTD" id="31950"/>
<evidence type="ECO:0000256" key="11">
    <source>
        <dbReference type="ARBA" id="ARBA00023196"/>
    </source>
</evidence>
<dbReference type="GO" id="GO:0046933">
    <property type="term" value="F:proton-transporting ATP synthase activity, rotational mechanism"/>
    <property type="evidence" value="ECO:0007669"/>
    <property type="project" value="InterPro"/>
</dbReference>
<keyword evidence="8" id="KW-0406">Ion transport</keyword>
<dbReference type="Proteomes" id="UP000694867">
    <property type="component" value="Unplaced"/>
</dbReference>
<reference evidence="21" key="1">
    <citation type="submission" date="2025-08" db="UniProtKB">
        <authorList>
            <consortium name="RefSeq"/>
        </authorList>
    </citation>
    <scope>IDENTIFICATION</scope>
</reference>
<feature type="domain" description="F1F0-ATP synthase delta subunit C-terminal" evidence="19">
    <location>
        <begin position="123"/>
        <end position="157"/>
    </location>
</feature>
<evidence type="ECO:0000256" key="15">
    <source>
        <dbReference type="ARBA" id="ARBA00056834"/>
    </source>
</evidence>
<evidence type="ECO:0000256" key="17">
    <source>
        <dbReference type="ARBA" id="ARBA00070799"/>
    </source>
</evidence>
<keyword evidence="12" id="KW-0066">ATP synthesis</keyword>
<dbReference type="InterPro" id="IPR036771">
    <property type="entry name" value="ATPsynth_dsu/esu_N"/>
</dbReference>
<dbReference type="AlphaFoldDB" id="A0AAJ6VWI5"/>
<evidence type="ECO:0000259" key="18">
    <source>
        <dbReference type="Pfam" id="PF02823"/>
    </source>
</evidence>
<evidence type="ECO:0000256" key="10">
    <source>
        <dbReference type="ARBA" id="ARBA00023136"/>
    </source>
</evidence>